<dbReference type="Pfam" id="PF01323">
    <property type="entry name" value="DSBA"/>
    <property type="match status" value="1"/>
</dbReference>
<dbReference type="InterPro" id="IPR001853">
    <property type="entry name" value="DSBA-like_thioredoxin_dom"/>
</dbReference>
<feature type="domain" description="Thioredoxin" evidence="6">
    <location>
        <begin position="60"/>
        <end position="252"/>
    </location>
</feature>
<protein>
    <submittedName>
        <fullName evidence="7">DsbA family protein</fullName>
    </submittedName>
</protein>
<keyword evidence="2" id="KW-0560">Oxidoreductase</keyword>
<feature type="chain" id="PRO_5047224115" evidence="5">
    <location>
        <begin position="22"/>
        <end position="253"/>
    </location>
</feature>
<dbReference type="Pfam" id="PF18312">
    <property type="entry name" value="ScsC_N"/>
    <property type="match status" value="1"/>
</dbReference>
<keyword evidence="4" id="KW-0676">Redox-active center</keyword>
<dbReference type="EMBL" id="JBHRSV010000028">
    <property type="protein sequence ID" value="MFC2927378.1"/>
    <property type="molecule type" value="Genomic_DNA"/>
</dbReference>
<dbReference type="PROSITE" id="PS51352">
    <property type="entry name" value="THIOREDOXIN_2"/>
    <property type="match status" value="1"/>
</dbReference>
<organism evidence="7 8">
    <name type="scientific">Hyphobacterium vulgare</name>
    <dbReference type="NCBI Taxonomy" id="1736751"/>
    <lineage>
        <taxon>Bacteria</taxon>
        <taxon>Pseudomonadati</taxon>
        <taxon>Pseudomonadota</taxon>
        <taxon>Alphaproteobacteria</taxon>
        <taxon>Maricaulales</taxon>
        <taxon>Maricaulaceae</taxon>
        <taxon>Hyphobacterium</taxon>
    </lineage>
</organism>
<keyword evidence="3" id="KW-1015">Disulfide bond</keyword>
<evidence type="ECO:0000256" key="1">
    <source>
        <dbReference type="ARBA" id="ARBA00022729"/>
    </source>
</evidence>
<accession>A0ABV7A1B4</accession>
<evidence type="ECO:0000256" key="3">
    <source>
        <dbReference type="ARBA" id="ARBA00023157"/>
    </source>
</evidence>
<dbReference type="PROSITE" id="PS51257">
    <property type="entry name" value="PROKAR_LIPOPROTEIN"/>
    <property type="match status" value="1"/>
</dbReference>
<evidence type="ECO:0000256" key="5">
    <source>
        <dbReference type="SAM" id="SignalP"/>
    </source>
</evidence>
<evidence type="ECO:0000256" key="4">
    <source>
        <dbReference type="ARBA" id="ARBA00023284"/>
    </source>
</evidence>
<reference evidence="8" key="1">
    <citation type="journal article" date="2019" name="Int. J. Syst. Evol. Microbiol.">
        <title>The Global Catalogue of Microorganisms (GCM) 10K type strain sequencing project: providing services to taxonomists for standard genome sequencing and annotation.</title>
        <authorList>
            <consortium name="The Broad Institute Genomics Platform"/>
            <consortium name="The Broad Institute Genome Sequencing Center for Infectious Disease"/>
            <person name="Wu L."/>
            <person name="Ma J."/>
        </authorList>
    </citation>
    <scope>NUCLEOTIDE SEQUENCE [LARGE SCALE GENOMIC DNA]</scope>
    <source>
        <strain evidence="8">KCTC 52487</strain>
    </source>
</reference>
<dbReference type="PANTHER" id="PTHR13887">
    <property type="entry name" value="GLUTATHIONE S-TRANSFERASE KAPPA"/>
    <property type="match status" value="1"/>
</dbReference>
<evidence type="ECO:0000256" key="2">
    <source>
        <dbReference type="ARBA" id="ARBA00023002"/>
    </source>
</evidence>
<dbReference type="Proteomes" id="UP001595379">
    <property type="component" value="Unassembled WGS sequence"/>
</dbReference>
<dbReference type="PANTHER" id="PTHR13887:SF14">
    <property type="entry name" value="DISULFIDE BOND FORMATION PROTEIN D"/>
    <property type="match status" value="1"/>
</dbReference>
<evidence type="ECO:0000259" key="6">
    <source>
        <dbReference type="PROSITE" id="PS51352"/>
    </source>
</evidence>
<name>A0ABV7A1B4_9PROT</name>
<dbReference type="InterPro" id="IPR036249">
    <property type="entry name" value="Thioredoxin-like_sf"/>
</dbReference>
<dbReference type="RefSeq" id="WP_343163362.1">
    <property type="nucleotide sequence ID" value="NZ_JBHRSV010000028.1"/>
</dbReference>
<keyword evidence="8" id="KW-1185">Reference proteome</keyword>
<dbReference type="SUPFAM" id="SSF52833">
    <property type="entry name" value="Thioredoxin-like"/>
    <property type="match status" value="1"/>
</dbReference>
<evidence type="ECO:0000313" key="7">
    <source>
        <dbReference type="EMBL" id="MFC2927378.1"/>
    </source>
</evidence>
<keyword evidence="1 5" id="KW-0732">Signal</keyword>
<dbReference type="Gene3D" id="3.40.30.10">
    <property type="entry name" value="Glutaredoxin"/>
    <property type="match status" value="1"/>
</dbReference>
<dbReference type="InterPro" id="IPR013766">
    <property type="entry name" value="Thioredoxin_domain"/>
</dbReference>
<proteinExistence type="predicted"/>
<dbReference type="InterPro" id="IPR041205">
    <property type="entry name" value="ScsC_N"/>
</dbReference>
<comment type="caution">
    <text evidence="7">The sequence shown here is derived from an EMBL/GenBank/DDBJ whole genome shotgun (WGS) entry which is preliminary data.</text>
</comment>
<evidence type="ECO:0000313" key="8">
    <source>
        <dbReference type="Proteomes" id="UP001595379"/>
    </source>
</evidence>
<gene>
    <name evidence="7" type="ORF">ACFOOR_14815</name>
</gene>
<sequence>MTRVFAALASALALAACSPDAADARQSNDSEFTEAERAEIRELARDYILENPEIIEEALIELQRRARAREMEAYVASIERNADAIYNDPRDPSIGPEDAEIVVVEFMDYKCGYCRIVNRWVDTIREQYGDRVRFVFKEYPILGEESREAARAALAALRQGEELYFDFHSAMIQASGPLPSDRIDSFAAAAGIDVRQMRDDMEDPAIEAHLEDVYRLGRMLGADGTPFFIVDGTPIPGANMEALNTALEDALEG</sequence>
<feature type="signal peptide" evidence="5">
    <location>
        <begin position="1"/>
        <end position="21"/>
    </location>
</feature>